<evidence type="ECO:0000256" key="1">
    <source>
        <dbReference type="ARBA" id="ARBA00001974"/>
    </source>
</evidence>
<dbReference type="PANTHER" id="PTHR11985:SF35">
    <property type="entry name" value="ANAEROBIC GLYCEROL-3-PHOSPHATE DEHYDROGENASE SUBUNIT A"/>
    <property type="match status" value="1"/>
</dbReference>
<evidence type="ECO:0000259" key="7">
    <source>
        <dbReference type="Pfam" id="PF01266"/>
    </source>
</evidence>
<feature type="domain" description="FAD dependent oxidoreductase" evidence="7">
    <location>
        <begin position="3"/>
        <end position="243"/>
    </location>
</feature>
<keyword evidence="6" id="KW-0560">Oxidoreductase</keyword>
<gene>
    <name evidence="9" type="ORF">S12H4_12684</name>
</gene>
<evidence type="ECO:0000256" key="6">
    <source>
        <dbReference type="ARBA" id="ARBA00023002"/>
    </source>
</evidence>
<dbReference type="Gene3D" id="3.50.50.60">
    <property type="entry name" value="FAD/NAD(P)-binding domain"/>
    <property type="match status" value="2"/>
</dbReference>
<dbReference type="Pfam" id="PF16901">
    <property type="entry name" value="DAO_C"/>
    <property type="match status" value="1"/>
</dbReference>
<dbReference type="InterPro" id="IPR000447">
    <property type="entry name" value="G3P_DH_FAD-dep"/>
</dbReference>
<dbReference type="GO" id="GO:0046168">
    <property type="term" value="P:glycerol-3-phosphate catabolic process"/>
    <property type="evidence" value="ECO:0007669"/>
    <property type="project" value="TreeGrafter"/>
</dbReference>
<comment type="similarity">
    <text evidence="2">Belongs to the FAD-dependent glycerol-3-phosphate dehydrogenase family.</text>
</comment>
<evidence type="ECO:0000256" key="3">
    <source>
        <dbReference type="ARBA" id="ARBA00022630"/>
    </source>
</evidence>
<evidence type="ECO:0008006" key="10">
    <source>
        <dbReference type="Google" id="ProtNLM"/>
    </source>
</evidence>
<dbReference type="GO" id="GO:0004368">
    <property type="term" value="F:glycerol-3-phosphate dehydrogenase (quinone) activity"/>
    <property type="evidence" value="ECO:0007669"/>
    <property type="project" value="InterPro"/>
</dbReference>
<dbReference type="InterPro" id="IPR031656">
    <property type="entry name" value="DAO_C"/>
</dbReference>
<evidence type="ECO:0000256" key="2">
    <source>
        <dbReference type="ARBA" id="ARBA00007330"/>
    </source>
</evidence>
<dbReference type="PANTHER" id="PTHR11985">
    <property type="entry name" value="GLYCEROL-3-PHOSPHATE DEHYDROGENASE"/>
    <property type="match status" value="1"/>
</dbReference>
<accession>X1RYV0</accession>
<dbReference type="InterPro" id="IPR038299">
    <property type="entry name" value="DAO_C_sf"/>
</dbReference>
<keyword evidence="4" id="KW-0319">Glycerol metabolism</keyword>
<evidence type="ECO:0000256" key="4">
    <source>
        <dbReference type="ARBA" id="ARBA00022798"/>
    </source>
</evidence>
<dbReference type="AlphaFoldDB" id="X1RYV0"/>
<feature type="non-terminal residue" evidence="9">
    <location>
        <position position="1"/>
    </location>
</feature>
<dbReference type="InterPro" id="IPR036188">
    <property type="entry name" value="FAD/NAD-bd_sf"/>
</dbReference>
<keyword evidence="3" id="KW-0285">Flavoprotein</keyword>
<protein>
    <recommendedName>
        <fullName evidence="10">FAD dependent oxidoreductase domain-containing protein</fullName>
    </recommendedName>
</protein>
<proteinExistence type="inferred from homology"/>
<dbReference type="EMBL" id="BARW01006062">
    <property type="protein sequence ID" value="GAI85833.1"/>
    <property type="molecule type" value="Genomic_DNA"/>
</dbReference>
<dbReference type="Pfam" id="PF01266">
    <property type="entry name" value="DAO"/>
    <property type="match status" value="1"/>
</dbReference>
<comment type="caution">
    <text evidence="9">The sequence shown here is derived from an EMBL/GenBank/DDBJ whole genome shotgun (WGS) entry which is preliminary data.</text>
</comment>
<name>X1RYV0_9ZZZZ</name>
<reference evidence="9" key="1">
    <citation type="journal article" date="2014" name="Front. Microbiol.">
        <title>High frequency of phylogenetically diverse reductive dehalogenase-homologous genes in deep subseafloor sedimentary metagenomes.</title>
        <authorList>
            <person name="Kawai M."/>
            <person name="Futagami T."/>
            <person name="Toyoda A."/>
            <person name="Takaki Y."/>
            <person name="Nishi S."/>
            <person name="Hori S."/>
            <person name="Arai W."/>
            <person name="Tsubouchi T."/>
            <person name="Morono Y."/>
            <person name="Uchiyama I."/>
            <person name="Ito T."/>
            <person name="Fujiyama A."/>
            <person name="Inagaki F."/>
            <person name="Takami H."/>
        </authorList>
    </citation>
    <scope>NUCLEOTIDE SEQUENCE</scope>
    <source>
        <strain evidence="9">Expedition CK06-06</strain>
    </source>
</reference>
<feature type="domain" description="Alpha-glycerophosphate oxidase C-terminal" evidence="8">
    <location>
        <begin position="294"/>
        <end position="391"/>
    </location>
</feature>
<sequence>YQFYNPEEIFEMEPEYIREGNLGGAVYYDTNVDDVRLTIEVLKEAIIRGTIAVNYCKVNSYIKDNGKIVGVKCRDLESNLDFEVKATLVVNATGIWTDKLLEKRPEEIPQPLIRPTKGVHLLYRRKHVKNRMATIINSRSDGRAFFVLPRDKDFTLIGTTDTDYQDELANPYCNKEDADYLIQSVKYYFPNAELEYKNILSTYAGIRPLVMQKGKSESEVSRKHLVFFSDDGLLTITGGKLTTWRAMAEDLFEHVEEKKLFPDIKREKYWSRQPFIISLKKEDWPDKLRNSGIVLDEDIADHLYQQYGKGAIKILDMIKEDESLKERVMEENNFIKAEIVYVLRYELSPHLIDIFCRRTEMSLWIHHRRASEAAEKVAKIMQKEYSWSDETTKKEINNYLDYIKKTVSFIL</sequence>
<dbReference type="SUPFAM" id="SSF51905">
    <property type="entry name" value="FAD/NAD(P)-binding domain"/>
    <property type="match status" value="1"/>
</dbReference>
<dbReference type="SUPFAM" id="SSF54373">
    <property type="entry name" value="FAD-linked reductases, C-terminal domain"/>
    <property type="match status" value="1"/>
</dbReference>
<comment type="cofactor">
    <cofactor evidence="1">
        <name>FAD</name>
        <dbReference type="ChEBI" id="CHEBI:57692"/>
    </cofactor>
</comment>
<organism evidence="9">
    <name type="scientific">marine sediment metagenome</name>
    <dbReference type="NCBI Taxonomy" id="412755"/>
    <lineage>
        <taxon>unclassified sequences</taxon>
        <taxon>metagenomes</taxon>
        <taxon>ecological metagenomes</taxon>
    </lineage>
</organism>
<dbReference type="InterPro" id="IPR006076">
    <property type="entry name" value="FAD-dep_OxRdtase"/>
</dbReference>
<dbReference type="GO" id="GO:0006071">
    <property type="term" value="P:glycerol metabolic process"/>
    <property type="evidence" value="ECO:0007669"/>
    <property type="project" value="UniProtKB-KW"/>
</dbReference>
<evidence type="ECO:0000259" key="8">
    <source>
        <dbReference type="Pfam" id="PF16901"/>
    </source>
</evidence>
<dbReference type="Gene3D" id="1.10.8.870">
    <property type="entry name" value="Alpha-glycerophosphate oxidase, cap domain"/>
    <property type="match status" value="1"/>
</dbReference>
<evidence type="ECO:0000256" key="5">
    <source>
        <dbReference type="ARBA" id="ARBA00022827"/>
    </source>
</evidence>
<keyword evidence="5" id="KW-0274">FAD</keyword>
<evidence type="ECO:0000313" key="9">
    <source>
        <dbReference type="EMBL" id="GAI85833.1"/>
    </source>
</evidence>